<keyword evidence="3" id="KW-1185">Reference proteome</keyword>
<protein>
    <submittedName>
        <fullName evidence="2">Carboxymethylenebutenolidase</fullName>
    </submittedName>
</protein>
<dbReference type="Proteomes" id="UP000241167">
    <property type="component" value="Unassembled WGS sequence"/>
</dbReference>
<dbReference type="Gene3D" id="3.40.50.1820">
    <property type="entry name" value="alpha/beta hydrolase"/>
    <property type="match status" value="1"/>
</dbReference>
<evidence type="ECO:0000313" key="2">
    <source>
        <dbReference type="EMBL" id="PSJ43017.1"/>
    </source>
</evidence>
<accession>A0A2P7QYI4</accession>
<dbReference type="PANTHER" id="PTHR46623:SF6">
    <property type="entry name" value="ALPHA_BETA-HYDROLASES SUPERFAMILY PROTEIN"/>
    <property type="match status" value="1"/>
</dbReference>
<dbReference type="GO" id="GO:0016787">
    <property type="term" value="F:hydrolase activity"/>
    <property type="evidence" value="ECO:0007669"/>
    <property type="project" value="InterPro"/>
</dbReference>
<dbReference type="PANTHER" id="PTHR46623">
    <property type="entry name" value="CARBOXYMETHYLENEBUTENOLIDASE-RELATED"/>
    <property type="match status" value="1"/>
</dbReference>
<sequence>MDDPLRSAAIALYDRYTHETLDRRAFMNELTRLAGGTAAASALLAGIAADPAAAALVPPDDRRIEAAETSWPTAAGRTMKGYLALPKDKAKHQPIVVIHENRGLTDHIRDVARRLAVAGFTTLAPDFLSPAGGTPADQDKAREMIGALDMPAAVADGVATLAFLQRHKRSAGRVGVTGFCWGGAMVDRLSVAAGKSLGSAVSFYGPAPDPAEASKVQAAVMLHLAGLDQRVNATALPWAEALKAAGKTVELHVYEGVNHAFHNDTSAERYDSAAAKLAWDRTLAFFRAHRG</sequence>
<evidence type="ECO:0000259" key="1">
    <source>
        <dbReference type="Pfam" id="PF01738"/>
    </source>
</evidence>
<dbReference type="RefSeq" id="WP_106511038.1">
    <property type="nucleotide sequence ID" value="NZ_PXYI01000001.1"/>
</dbReference>
<name>A0A2P7QYI4_9SPHN</name>
<dbReference type="InterPro" id="IPR029058">
    <property type="entry name" value="AB_hydrolase_fold"/>
</dbReference>
<dbReference type="SUPFAM" id="SSF53474">
    <property type="entry name" value="alpha/beta-Hydrolases"/>
    <property type="match status" value="1"/>
</dbReference>
<dbReference type="OrthoDB" id="9771666at2"/>
<gene>
    <name evidence="2" type="ORF">C7I55_01005</name>
</gene>
<proteinExistence type="predicted"/>
<dbReference type="AlphaFoldDB" id="A0A2P7QYI4"/>
<dbReference type="EMBL" id="PXYI01000001">
    <property type="protein sequence ID" value="PSJ43017.1"/>
    <property type="molecule type" value="Genomic_DNA"/>
</dbReference>
<dbReference type="InterPro" id="IPR006311">
    <property type="entry name" value="TAT_signal"/>
</dbReference>
<comment type="caution">
    <text evidence="2">The sequence shown here is derived from an EMBL/GenBank/DDBJ whole genome shotgun (WGS) entry which is preliminary data.</text>
</comment>
<feature type="domain" description="Dienelactone hydrolase" evidence="1">
    <location>
        <begin position="79"/>
        <end position="289"/>
    </location>
</feature>
<reference evidence="2 3" key="1">
    <citation type="submission" date="2018-03" db="EMBL/GenBank/DDBJ databases">
        <title>The draft genome of Sphingosinicella sp. GL-C-18.</title>
        <authorList>
            <person name="Liu L."/>
            <person name="Li L."/>
            <person name="Liang L."/>
            <person name="Zhang X."/>
            <person name="Wang T."/>
        </authorList>
    </citation>
    <scope>NUCLEOTIDE SEQUENCE [LARGE SCALE GENOMIC DNA]</scope>
    <source>
        <strain evidence="2 3">GL-C-18</strain>
    </source>
</reference>
<dbReference type="InterPro" id="IPR051049">
    <property type="entry name" value="Dienelactone_hydrolase-like"/>
</dbReference>
<dbReference type="Pfam" id="PF01738">
    <property type="entry name" value="DLH"/>
    <property type="match status" value="1"/>
</dbReference>
<dbReference type="PROSITE" id="PS51318">
    <property type="entry name" value="TAT"/>
    <property type="match status" value="1"/>
</dbReference>
<evidence type="ECO:0000313" key="3">
    <source>
        <dbReference type="Proteomes" id="UP000241167"/>
    </source>
</evidence>
<dbReference type="InterPro" id="IPR002925">
    <property type="entry name" value="Dienelactn_hydro"/>
</dbReference>
<organism evidence="2 3">
    <name type="scientific">Allosphingosinicella deserti</name>
    <dbReference type="NCBI Taxonomy" id="2116704"/>
    <lineage>
        <taxon>Bacteria</taxon>
        <taxon>Pseudomonadati</taxon>
        <taxon>Pseudomonadota</taxon>
        <taxon>Alphaproteobacteria</taxon>
        <taxon>Sphingomonadales</taxon>
        <taxon>Sphingomonadaceae</taxon>
        <taxon>Allosphingosinicella</taxon>
    </lineage>
</organism>